<evidence type="ECO:0000313" key="1">
    <source>
        <dbReference type="EMBL" id="JAD29918.1"/>
    </source>
</evidence>
<proteinExistence type="predicted"/>
<reference evidence="1" key="1">
    <citation type="submission" date="2014-09" db="EMBL/GenBank/DDBJ databases">
        <authorList>
            <person name="Magalhaes I.L.F."/>
            <person name="Oliveira U."/>
            <person name="Santos F.R."/>
            <person name="Vidigal T.H.D.A."/>
            <person name="Brescovit A.D."/>
            <person name="Santos A.J."/>
        </authorList>
    </citation>
    <scope>NUCLEOTIDE SEQUENCE</scope>
    <source>
        <tissue evidence="1">Shoot tissue taken approximately 20 cm above the soil surface</tissue>
    </source>
</reference>
<reference evidence="1" key="2">
    <citation type="journal article" date="2015" name="Data Brief">
        <title>Shoot transcriptome of the giant reed, Arundo donax.</title>
        <authorList>
            <person name="Barrero R.A."/>
            <person name="Guerrero F.D."/>
            <person name="Moolhuijzen P."/>
            <person name="Goolsby J.A."/>
            <person name="Tidwell J."/>
            <person name="Bellgard S.E."/>
            <person name="Bellgard M.I."/>
        </authorList>
    </citation>
    <scope>NUCLEOTIDE SEQUENCE</scope>
    <source>
        <tissue evidence="1">Shoot tissue taken approximately 20 cm above the soil surface</tissue>
    </source>
</reference>
<organism evidence="1">
    <name type="scientific">Arundo donax</name>
    <name type="common">Giant reed</name>
    <name type="synonym">Donax arundinaceus</name>
    <dbReference type="NCBI Taxonomy" id="35708"/>
    <lineage>
        <taxon>Eukaryota</taxon>
        <taxon>Viridiplantae</taxon>
        <taxon>Streptophyta</taxon>
        <taxon>Embryophyta</taxon>
        <taxon>Tracheophyta</taxon>
        <taxon>Spermatophyta</taxon>
        <taxon>Magnoliopsida</taxon>
        <taxon>Liliopsida</taxon>
        <taxon>Poales</taxon>
        <taxon>Poaceae</taxon>
        <taxon>PACMAD clade</taxon>
        <taxon>Arundinoideae</taxon>
        <taxon>Arundineae</taxon>
        <taxon>Arundo</taxon>
    </lineage>
</organism>
<dbReference type="EMBL" id="GBRH01267977">
    <property type="protein sequence ID" value="JAD29918.1"/>
    <property type="molecule type" value="Transcribed_RNA"/>
</dbReference>
<protein>
    <submittedName>
        <fullName evidence="1">Uncharacterized protein</fullName>
    </submittedName>
</protein>
<name>A0A0A8YWV1_ARUDO</name>
<sequence length="96" mass="11509">MLPMAIDFFRRNTEATVYQMLWKSKHGTAYIQVEKGSIFMPSTWRMIPGARKRKLMQRQDEDLWSWAHVIAHFINLRPSTCKARSWIGLRKKRKRS</sequence>
<dbReference type="AlphaFoldDB" id="A0A0A8YWV1"/>
<accession>A0A0A8YWV1</accession>